<dbReference type="Gene3D" id="1.10.340.70">
    <property type="match status" value="1"/>
</dbReference>
<sequence>MAAEQCRVGSSCDEDVSGLQLQELPLMNGNGTIIRDVSTQSHCPFVPPSLRCKVLSSLNDLSHPGSQATDKLVSDRFVWLVIHKKWNAWTRACSACQRNKAPIALSPSMLQDSATFTWTL</sequence>
<protein>
    <submittedName>
        <fullName evidence="4">Integrase_H2C2 domain-containing protein</fullName>
    </submittedName>
</protein>
<reference evidence="4" key="1">
    <citation type="submission" date="2016-06" db="UniProtKB">
        <authorList>
            <consortium name="WormBaseParasite"/>
        </authorList>
    </citation>
    <scope>IDENTIFICATION</scope>
</reference>
<dbReference type="WBParaSite" id="SSLN_0002077901-mRNA-1">
    <property type="protein sequence ID" value="SSLN_0002077901-mRNA-1"/>
    <property type="gene ID" value="SSLN_0002077901"/>
</dbReference>
<evidence type="ECO:0000313" key="3">
    <source>
        <dbReference type="Proteomes" id="UP000275846"/>
    </source>
</evidence>
<name>A0A183TU87_SCHSO</name>
<reference evidence="2 3" key="2">
    <citation type="submission" date="2018-11" db="EMBL/GenBank/DDBJ databases">
        <authorList>
            <consortium name="Pathogen Informatics"/>
        </authorList>
    </citation>
    <scope>NUCLEOTIDE SEQUENCE [LARGE SCALE GENOMIC DNA]</scope>
    <source>
        <strain evidence="2 3">NST_G2</strain>
    </source>
</reference>
<dbReference type="Proteomes" id="UP000275846">
    <property type="component" value="Unassembled WGS sequence"/>
</dbReference>
<dbReference type="EMBL" id="UYSU01051722">
    <property type="protein sequence ID" value="VDM06421.1"/>
    <property type="molecule type" value="Genomic_DNA"/>
</dbReference>
<evidence type="ECO:0000259" key="1">
    <source>
        <dbReference type="Pfam" id="PF17921"/>
    </source>
</evidence>
<dbReference type="InterPro" id="IPR041588">
    <property type="entry name" value="Integrase_H2C2"/>
</dbReference>
<dbReference type="AlphaFoldDB" id="A0A183TU87"/>
<keyword evidence="3" id="KW-1185">Reference proteome</keyword>
<dbReference type="OrthoDB" id="422540at2759"/>
<feature type="domain" description="Integrase zinc-binding" evidence="1">
    <location>
        <begin position="46"/>
        <end position="101"/>
    </location>
</feature>
<organism evidence="4">
    <name type="scientific">Schistocephalus solidus</name>
    <name type="common">Tapeworm</name>
    <dbReference type="NCBI Taxonomy" id="70667"/>
    <lineage>
        <taxon>Eukaryota</taxon>
        <taxon>Metazoa</taxon>
        <taxon>Spiralia</taxon>
        <taxon>Lophotrochozoa</taxon>
        <taxon>Platyhelminthes</taxon>
        <taxon>Cestoda</taxon>
        <taxon>Eucestoda</taxon>
        <taxon>Diphyllobothriidea</taxon>
        <taxon>Diphyllobothriidae</taxon>
        <taxon>Schistocephalus</taxon>
    </lineage>
</organism>
<proteinExistence type="predicted"/>
<accession>A0A183TU87</accession>
<dbReference type="Pfam" id="PF17921">
    <property type="entry name" value="Integrase_H2C2"/>
    <property type="match status" value="1"/>
</dbReference>
<gene>
    <name evidence="2" type="ORF">SSLN_LOCUS20035</name>
</gene>
<evidence type="ECO:0000313" key="2">
    <source>
        <dbReference type="EMBL" id="VDM06421.1"/>
    </source>
</evidence>
<evidence type="ECO:0000313" key="4">
    <source>
        <dbReference type="WBParaSite" id="SSLN_0002077901-mRNA-1"/>
    </source>
</evidence>